<reference evidence="3 4" key="1">
    <citation type="journal article" date="2019" name="Int. J. Syst. Evol. Microbiol.">
        <title>The Global Catalogue of Microorganisms (GCM) 10K type strain sequencing project: providing services to taxonomists for standard genome sequencing and annotation.</title>
        <authorList>
            <consortium name="The Broad Institute Genomics Platform"/>
            <consortium name="The Broad Institute Genome Sequencing Center for Infectious Disease"/>
            <person name="Wu L."/>
            <person name="Ma J."/>
        </authorList>
    </citation>
    <scope>NUCLEOTIDE SEQUENCE [LARGE SCALE GENOMIC DNA]</scope>
    <source>
        <strain evidence="3 4">JCM 14319</strain>
    </source>
</reference>
<keyword evidence="4" id="KW-1185">Reference proteome</keyword>
<dbReference type="EMBL" id="BAAANH010000006">
    <property type="protein sequence ID" value="GAA1766950.1"/>
    <property type="molecule type" value="Genomic_DNA"/>
</dbReference>
<gene>
    <name evidence="3" type="ORF">GCM10009747_29130</name>
</gene>
<evidence type="ECO:0000259" key="2">
    <source>
        <dbReference type="Pfam" id="PF02230"/>
    </source>
</evidence>
<evidence type="ECO:0000313" key="3">
    <source>
        <dbReference type="EMBL" id="GAA1766950.1"/>
    </source>
</evidence>
<evidence type="ECO:0000256" key="1">
    <source>
        <dbReference type="SAM" id="MobiDB-lite"/>
    </source>
</evidence>
<dbReference type="InterPro" id="IPR029058">
    <property type="entry name" value="AB_hydrolase_fold"/>
</dbReference>
<organism evidence="3 4">
    <name type="scientific">Agromyces humatus</name>
    <dbReference type="NCBI Taxonomy" id="279573"/>
    <lineage>
        <taxon>Bacteria</taxon>
        <taxon>Bacillati</taxon>
        <taxon>Actinomycetota</taxon>
        <taxon>Actinomycetes</taxon>
        <taxon>Micrococcales</taxon>
        <taxon>Microbacteriaceae</taxon>
        <taxon>Agromyces</taxon>
    </lineage>
</organism>
<feature type="compositionally biased region" description="Polar residues" evidence="1">
    <location>
        <begin position="213"/>
        <end position="223"/>
    </location>
</feature>
<evidence type="ECO:0000313" key="4">
    <source>
        <dbReference type="Proteomes" id="UP001500506"/>
    </source>
</evidence>
<sequence length="223" mass="23946">MTAVQIDDDAVLWSASEADRAGRPLLVLLHGFNSNEGDLFGLTPYLPLEPAVASLRAPTFTGYGYAWFPLLAQGREEALAASSASTDAIFEWLDRAVPEHSTIGLLGFSQGGAMALELMRRDPERFAFAVNLSGFAMPGERPGDARMAQLAPPVFWGRGTADGVIVETSISHTIEWLPRHADLDRAMPSRPCSMRSASTASRWLPPPAVDPLATSSPRGTPTV</sequence>
<dbReference type="InterPro" id="IPR003140">
    <property type="entry name" value="PLipase/COase/thioEstase"/>
</dbReference>
<keyword evidence="3" id="KW-0378">Hydrolase</keyword>
<dbReference type="SUPFAM" id="SSF53474">
    <property type="entry name" value="alpha/beta-Hydrolases"/>
    <property type="match status" value="1"/>
</dbReference>
<accession>A0ABN2KUY8</accession>
<dbReference type="GO" id="GO:0016787">
    <property type="term" value="F:hydrolase activity"/>
    <property type="evidence" value="ECO:0007669"/>
    <property type="project" value="UniProtKB-KW"/>
</dbReference>
<comment type="caution">
    <text evidence="3">The sequence shown here is derived from an EMBL/GenBank/DDBJ whole genome shotgun (WGS) entry which is preliminary data.</text>
</comment>
<name>A0ABN2KUY8_9MICO</name>
<dbReference type="Proteomes" id="UP001500506">
    <property type="component" value="Unassembled WGS sequence"/>
</dbReference>
<dbReference type="RefSeq" id="WP_232498091.1">
    <property type="nucleotide sequence ID" value="NZ_BAAANH010000006.1"/>
</dbReference>
<dbReference type="Pfam" id="PF02230">
    <property type="entry name" value="Abhydrolase_2"/>
    <property type="match status" value="1"/>
</dbReference>
<dbReference type="Gene3D" id="3.40.50.1820">
    <property type="entry name" value="alpha/beta hydrolase"/>
    <property type="match status" value="1"/>
</dbReference>
<proteinExistence type="predicted"/>
<feature type="domain" description="Phospholipase/carboxylesterase/thioesterase" evidence="2">
    <location>
        <begin position="20"/>
        <end position="164"/>
    </location>
</feature>
<protein>
    <submittedName>
        <fullName evidence="3">Dienelactone hydrolase family protein</fullName>
    </submittedName>
</protein>
<feature type="region of interest" description="Disordered" evidence="1">
    <location>
        <begin position="185"/>
        <end position="223"/>
    </location>
</feature>